<evidence type="ECO:0000256" key="2">
    <source>
        <dbReference type="ARBA" id="ARBA00011955"/>
    </source>
</evidence>
<protein>
    <recommendedName>
        <fullName evidence="3">FAD:protein FMN transferase</fullName>
        <ecNumber evidence="2">2.7.1.180</ecNumber>
    </recommendedName>
    <alternativeName>
        <fullName evidence="9">Flavin transferase</fullName>
    </alternativeName>
</protein>
<keyword evidence="5 11" id="KW-0808">Transferase</keyword>
<dbReference type="GO" id="GO:0046872">
    <property type="term" value="F:metal ion binding"/>
    <property type="evidence" value="ECO:0007669"/>
    <property type="project" value="UniProtKB-KW"/>
</dbReference>
<keyword evidence="7" id="KW-0274">FAD</keyword>
<proteinExistence type="predicted"/>
<evidence type="ECO:0000256" key="9">
    <source>
        <dbReference type="ARBA" id="ARBA00031306"/>
    </source>
</evidence>
<dbReference type="PIRSF" id="PIRSF006268">
    <property type="entry name" value="ApbE"/>
    <property type="match status" value="1"/>
</dbReference>
<name>A0A645AUW8_9ZZZZ</name>
<dbReference type="Pfam" id="PF02424">
    <property type="entry name" value="ApbE"/>
    <property type="match status" value="1"/>
</dbReference>
<evidence type="ECO:0000256" key="3">
    <source>
        <dbReference type="ARBA" id="ARBA00016337"/>
    </source>
</evidence>
<comment type="catalytic activity">
    <reaction evidence="10">
        <text>L-threonyl-[protein] + FAD = FMN-L-threonyl-[protein] + AMP + H(+)</text>
        <dbReference type="Rhea" id="RHEA:36847"/>
        <dbReference type="Rhea" id="RHEA-COMP:11060"/>
        <dbReference type="Rhea" id="RHEA-COMP:11061"/>
        <dbReference type="ChEBI" id="CHEBI:15378"/>
        <dbReference type="ChEBI" id="CHEBI:30013"/>
        <dbReference type="ChEBI" id="CHEBI:57692"/>
        <dbReference type="ChEBI" id="CHEBI:74257"/>
        <dbReference type="ChEBI" id="CHEBI:456215"/>
        <dbReference type="EC" id="2.7.1.180"/>
    </reaction>
</comment>
<evidence type="ECO:0000256" key="1">
    <source>
        <dbReference type="ARBA" id="ARBA00001946"/>
    </source>
</evidence>
<comment type="cofactor">
    <cofactor evidence="1">
        <name>Mg(2+)</name>
        <dbReference type="ChEBI" id="CHEBI:18420"/>
    </cofactor>
</comment>
<evidence type="ECO:0000256" key="8">
    <source>
        <dbReference type="ARBA" id="ARBA00022842"/>
    </source>
</evidence>
<dbReference type="EC" id="2.7.1.180" evidence="2"/>
<dbReference type="SUPFAM" id="SSF143631">
    <property type="entry name" value="ApbE-like"/>
    <property type="match status" value="1"/>
</dbReference>
<keyword evidence="8" id="KW-0460">Magnesium</keyword>
<evidence type="ECO:0000256" key="6">
    <source>
        <dbReference type="ARBA" id="ARBA00022723"/>
    </source>
</evidence>
<dbReference type="PANTHER" id="PTHR30040:SF2">
    <property type="entry name" value="FAD:PROTEIN FMN TRANSFERASE"/>
    <property type="match status" value="1"/>
</dbReference>
<dbReference type="EMBL" id="VSSQ01016069">
    <property type="protein sequence ID" value="MPM57055.1"/>
    <property type="molecule type" value="Genomic_DNA"/>
</dbReference>
<organism evidence="11">
    <name type="scientific">bioreactor metagenome</name>
    <dbReference type="NCBI Taxonomy" id="1076179"/>
    <lineage>
        <taxon>unclassified sequences</taxon>
        <taxon>metagenomes</taxon>
        <taxon>ecological metagenomes</taxon>
    </lineage>
</organism>
<comment type="caution">
    <text evidence="11">The sequence shown here is derived from an EMBL/GenBank/DDBJ whole genome shotgun (WGS) entry which is preliminary data.</text>
</comment>
<evidence type="ECO:0000313" key="11">
    <source>
        <dbReference type="EMBL" id="MPM57055.1"/>
    </source>
</evidence>
<evidence type="ECO:0000256" key="10">
    <source>
        <dbReference type="ARBA" id="ARBA00048540"/>
    </source>
</evidence>
<evidence type="ECO:0000256" key="7">
    <source>
        <dbReference type="ARBA" id="ARBA00022827"/>
    </source>
</evidence>
<dbReference type="PANTHER" id="PTHR30040">
    <property type="entry name" value="THIAMINE BIOSYNTHESIS LIPOPROTEIN APBE"/>
    <property type="match status" value="1"/>
</dbReference>
<evidence type="ECO:0000256" key="5">
    <source>
        <dbReference type="ARBA" id="ARBA00022679"/>
    </source>
</evidence>
<dbReference type="InterPro" id="IPR003374">
    <property type="entry name" value="ApbE-like_sf"/>
</dbReference>
<sequence>MKRLIAITIITALLLTGCGSVGESSASDEKETTIYSMDTVMNIKAYGSGASAALAAASDEINRLDKLLSRQDENSPITALNRAASDDSVPNSVDVGDEICLVLDEAREYNSATGGAFDVTVAPIMDLWDFTGDDPRVPAQSEIDALLPLVDASKIECSDGMASLGDGQAVDLGGIAKGYASDRLAAIWDELDIKSAIASLGGNVYARGTKTDGSLWRVAVKDPEDPDNSVIGILSCADSYVITSGGYQRYFEQDGVRYHHILDPKTGYSAESGLTSVTIIASSTVDGNGAMCDALSTALFVMGEDKAVDFWRSGKYDFDMILVTDDGRILVTDGISGNFDTSEAQGKYEVSTLEK</sequence>
<dbReference type="PROSITE" id="PS51257">
    <property type="entry name" value="PROKAR_LIPOPROTEIN"/>
    <property type="match status" value="1"/>
</dbReference>
<dbReference type="InterPro" id="IPR024932">
    <property type="entry name" value="ApbE"/>
</dbReference>
<dbReference type="AlphaFoldDB" id="A0A645AUW8"/>
<keyword evidence="6" id="KW-0479">Metal-binding</keyword>
<evidence type="ECO:0000256" key="4">
    <source>
        <dbReference type="ARBA" id="ARBA00022630"/>
    </source>
</evidence>
<dbReference type="Gene3D" id="3.10.520.10">
    <property type="entry name" value="ApbE-like domains"/>
    <property type="match status" value="1"/>
</dbReference>
<dbReference type="GO" id="GO:0016740">
    <property type="term" value="F:transferase activity"/>
    <property type="evidence" value="ECO:0007669"/>
    <property type="project" value="UniProtKB-KW"/>
</dbReference>
<accession>A0A645AUW8</accession>
<gene>
    <name evidence="11" type="primary">apbE_35</name>
    <name evidence="11" type="ORF">SDC9_103873</name>
</gene>
<reference evidence="11" key="1">
    <citation type="submission" date="2019-08" db="EMBL/GenBank/DDBJ databases">
        <authorList>
            <person name="Kucharzyk K."/>
            <person name="Murdoch R.W."/>
            <person name="Higgins S."/>
            <person name="Loffler F."/>
        </authorList>
    </citation>
    <scope>NUCLEOTIDE SEQUENCE</scope>
</reference>
<keyword evidence="4" id="KW-0285">Flavoprotein</keyword>